<name>A0ABW7EVW9_9BURK</name>
<gene>
    <name evidence="1" type="ORF">ACG02S_24070</name>
</gene>
<evidence type="ECO:0000313" key="2">
    <source>
        <dbReference type="Proteomes" id="UP001606300"/>
    </source>
</evidence>
<dbReference type="Proteomes" id="UP001606300">
    <property type="component" value="Unassembled WGS sequence"/>
</dbReference>
<dbReference type="RefSeq" id="WP_394473038.1">
    <property type="nucleotide sequence ID" value="NZ_JBIGHY010000014.1"/>
</dbReference>
<sequence length="93" mass="10157">MDRVADGRPIRGWSIAFGITPDEMVAYPDGPILAMTTSADGLSGTGLPRLLSGAVRLGIEPDVARECICLSARHVAQQRERLLRERDALIQER</sequence>
<protein>
    <submittedName>
        <fullName evidence="1">Uncharacterized protein</fullName>
    </submittedName>
</protein>
<reference evidence="1 2" key="1">
    <citation type="submission" date="2024-09" db="EMBL/GenBank/DDBJ databases">
        <title>Novel species of the genus Pelomonas and Roseateles isolated from streams.</title>
        <authorList>
            <person name="Lu H."/>
        </authorList>
    </citation>
    <scope>NUCLEOTIDE SEQUENCE [LARGE SCALE GENOMIC DNA]</scope>
    <source>
        <strain evidence="1 2">DC23W</strain>
    </source>
</reference>
<comment type="caution">
    <text evidence="1">The sequence shown here is derived from an EMBL/GenBank/DDBJ whole genome shotgun (WGS) entry which is preliminary data.</text>
</comment>
<evidence type="ECO:0000313" key="1">
    <source>
        <dbReference type="EMBL" id="MFG6416979.1"/>
    </source>
</evidence>
<dbReference type="EMBL" id="JBIGHY010000014">
    <property type="protein sequence ID" value="MFG6416979.1"/>
    <property type="molecule type" value="Genomic_DNA"/>
</dbReference>
<accession>A0ABW7EVW9</accession>
<organism evidence="1 2">
    <name type="scientific">Pelomonas dachongensis</name>
    <dbReference type="NCBI Taxonomy" id="3299029"/>
    <lineage>
        <taxon>Bacteria</taxon>
        <taxon>Pseudomonadati</taxon>
        <taxon>Pseudomonadota</taxon>
        <taxon>Betaproteobacteria</taxon>
        <taxon>Burkholderiales</taxon>
        <taxon>Sphaerotilaceae</taxon>
        <taxon>Roseateles</taxon>
    </lineage>
</organism>
<keyword evidence="2" id="KW-1185">Reference proteome</keyword>
<proteinExistence type="predicted"/>